<proteinExistence type="predicted"/>
<dbReference type="PANTHER" id="PTHR34047">
    <property type="entry name" value="NUCLEAR INTRON MATURASE 1, MITOCHONDRIAL-RELATED"/>
    <property type="match status" value="1"/>
</dbReference>
<dbReference type="PROSITE" id="PS50878">
    <property type="entry name" value="RT_POL"/>
    <property type="match status" value="1"/>
</dbReference>
<dbReference type="CDD" id="cd01651">
    <property type="entry name" value="RT_G2_intron"/>
    <property type="match status" value="1"/>
</dbReference>
<dbReference type="InterPro" id="IPR000477">
    <property type="entry name" value="RT_dom"/>
</dbReference>
<dbReference type="SUPFAM" id="SSF56672">
    <property type="entry name" value="DNA/RNA polymerases"/>
    <property type="match status" value="1"/>
</dbReference>
<protein>
    <recommendedName>
        <fullName evidence="1">Reverse transcriptase domain-containing protein</fullName>
    </recommendedName>
</protein>
<accession>X1ETF0</accession>
<dbReference type="AlphaFoldDB" id="X1ETF0"/>
<dbReference type="PANTHER" id="PTHR34047:SF8">
    <property type="entry name" value="PROTEIN YKFC"/>
    <property type="match status" value="1"/>
</dbReference>
<name>X1ETF0_9ZZZZ</name>
<reference evidence="2" key="1">
    <citation type="journal article" date="2014" name="Front. Microbiol.">
        <title>High frequency of phylogenetically diverse reductive dehalogenase-homologous genes in deep subseafloor sedimentary metagenomes.</title>
        <authorList>
            <person name="Kawai M."/>
            <person name="Futagami T."/>
            <person name="Toyoda A."/>
            <person name="Takaki Y."/>
            <person name="Nishi S."/>
            <person name="Hori S."/>
            <person name="Arai W."/>
            <person name="Tsubouchi T."/>
            <person name="Morono Y."/>
            <person name="Uchiyama I."/>
            <person name="Ito T."/>
            <person name="Fujiyama A."/>
            <person name="Inagaki F."/>
            <person name="Takami H."/>
        </authorList>
    </citation>
    <scope>NUCLEOTIDE SEQUENCE</scope>
    <source>
        <strain evidence="2">Expedition CK06-06</strain>
    </source>
</reference>
<gene>
    <name evidence="2" type="ORF">S03H2_24248</name>
</gene>
<feature type="non-terminal residue" evidence="2">
    <location>
        <position position="202"/>
    </location>
</feature>
<sequence length="202" mass="23296">VYIPKRGRKERRPLGIPTVRDRVVQAALRQVIEPIFELDFSDNSYGFRPGCSCKDALREVDRLLKGGYEYVVEADIEDYFDSILHDRIMEQIGERIADGRVLRLVESFLKQGILEGMREWRPEKGTPQGGVISPLLANLYLDPLDHLMEAKGFMMIRYADDFVVLCSSEKEAHRAMEQIKGWIRSVGLRLHSDKTRVADMRK</sequence>
<dbReference type="InterPro" id="IPR043502">
    <property type="entry name" value="DNA/RNA_pol_sf"/>
</dbReference>
<evidence type="ECO:0000259" key="1">
    <source>
        <dbReference type="PROSITE" id="PS50878"/>
    </source>
</evidence>
<dbReference type="InterPro" id="IPR051083">
    <property type="entry name" value="GrpII_Intron_Splice-Mob/Def"/>
</dbReference>
<feature type="non-terminal residue" evidence="2">
    <location>
        <position position="1"/>
    </location>
</feature>
<feature type="domain" description="Reverse transcriptase" evidence="1">
    <location>
        <begin position="1"/>
        <end position="202"/>
    </location>
</feature>
<comment type="caution">
    <text evidence="2">The sequence shown here is derived from an EMBL/GenBank/DDBJ whole genome shotgun (WGS) entry which is preliminary data.</text>
</comment>
<organism evidence="2">
    <name type="scientific">marine sediment metagenome</name>
    <dbReference type="NCBI Taxonomy" id="412755"/>
    <lineage>
        <taxon>unclassified sequences</taxon>
        <taxon>metagenomes</taxon>
        <taxon>ecological metagenomes</taxon>
    </lineage>
</organism>
<dbReference type="Pfam" id="PF00078">
    <property type="entry name" value="RVT_1"/>
    <property type="match status" value="1"/>
</dbReference>
<evidence type="ECO:0000313" key="2">
    <source>
        <dbReference type="EMBL" id="GAH36656.1"/>
    </source>
</evidence>
<dbReference type="EMBL" id="BARU01013422">
    <property type="protein sequence ID" value="GAH36656.1"/>
    <property type="molecule type" value="Genomic_DNA"/>
</dbReference>